<dbReference type="EMBL" id="KQ947405">
    <property type="protein sequence ID" value="KUJ23025.1"/>
    <property type="molecule type" value="Genomic_DNA"/>
</dbReference>
<evidence type="ECO:0000313" key="3">
    <source>
        <dbReference type="Proteomes" id="UP000070700"/>
    </source>
</evidence>
<dbReference type="OrthoDB" id="3437607at2759"/>
<name>A0A194XRV5_MOLSC</name>
<dbReference type="RefSeq" id="XP_018077380.1">
    <property type="nucleotide sequence ID" value="XM_018219195.1"/>
</dbReference>
<evidence type="ECO:0000313" key="2">
    <source>
        <dbReference type="EMBL" id="KUJ23025.1"/>
    </source>
</evidence>
<feature type="compositionally biased region" description="Polar residues" evidence="1">
    <location>
        <begin position="104"/>
        <end position="117"/>
    </location>
</feature>
<feature type="compositionally biased region" description="Polar residues" evidence="1">
    <location>
        <begin position="172"/>
        <end position="185"/>
    </location>
</feature>
<organism evidence="2 3">
    <name type="scientific">Mollisia scopiformis</name>
    <name type="common">Conifer needle endophyte fungus</name>
    <name type="synonym">Phialocephala scopiformis</name>
    <dbReference type="NCBI Taxonomy" id="149040"/>
    <lineage>
        <taxon>Eukaryota</taxon>
        <taxon>Fungi</taxon>
        <taxon>Dikarya</taxon>
        <taxon>Ascomycota</taxon>
        <taxon>Pezizomycotina</taxon>
        <taxon>Leotiomycetes</taxon>
        <taxon>Helotiales</taxon>
        <taxon>Mollisiaceae</taxon>
        <taxon>Mollisia</taxon>
    </lineage>
</organism>
<feature type="compositionally biased region" description="Polar residues" evidence="1">
    <location>
        <begin position="412"/>
        <end position="440"/>
    </location>
</feature>
<proteinExistence type="predicted"/>
<feature type="compositionally biased region" description="Polar residues" evidence="1">
    <location>
        <begin position="324"/>
        <end position="345"/>
    </location>
</feature>
<dbReference type="Proteomes" id="UP000070700">
    <property type="component" value="Unassembled WGS sequence"/>
</dbReference>
<feature type="region of interest" description="Disordered" evidence="1">
    <location>
        <begin position="199"/>
        <end position="239"/>
    </location>
</feature>
<dbReference type="GeneID" id="28828921"/>
<dbReference type="KEGG" id="psco:LY89DRAFT_727811"/>
<reference evidence="2 3" key="1">
    <citation type="submission" date="2015-10" db="EMBL/GenBank/DDBJ databases">
        <title>Full genome of DAOMC 229536 Phialocephala scopiformis, a fungal endophyte of spruce producing the potent anti-insectan compound rugulosin.</title>
        <authorList>
            <consortium name="DOE Joint Genome Institute"/>
            <person name="Walker A.K."/>
            <person name="Frasz S.L."/>
            <person name="Seifert K.A."/>
            <person name="Miller J.D."/>
            <person name="Mondo S.J."/>
            <person name="Labutti K."/>
            <person name="Lipzen A."/>
            <person name="Dockter R."/>
            <person name="Kennedy M."/>
            <person name="Grigoriev I.V."/>
            <person name="Spatafora J.W."/>
        </authorList>
    </citation>
    <scope>NUCLEOTIDE SEQUENCE [LARGE SCALE GENOMIC DNA]</scope>
    <source>
        <strain evidence="2 3">CBS 120377</strain>
    </source>
</reference>
<feature type="region of interest" description="Disordered" evidence="1">
    <location>
        <begin position="560"/>
        <end position="585"/>
    </location>
</feature>
<feature type="region of interest" description="Disordered" evidence="1">
    <location>
        <begin position="317"/>
        <end position="393"/>
    </location>
</feature>
<feature type="region of interest" description="Disordered" evidence="1">
    <location>
        <begin position="405"/>
        <end position="442"/>
    </location>
</feature>
<sequence length="585" mass="64974">MLRCPPTTIVLGQRDLLEYDRRKKHRRELDADTVTMTRELSCVAVDNPPRAFGPSHRWDEADLLKPFSVSSEETSILSPTSEPDVVETTSSLLHDTIEADFSIENPNRSPEPQSSPMKNDFDYGGFVESPMLQNDDTPRRSSPFLAPEDSSTPQHPDARRIRNRPLPRSPLFLSQNATSPDGRVTTQLTPRVLSRVASHNSPGIIFAQPPRRPPRSSPRTLRHQTNSFSFDSSERASAAYEQERVISNSTDDTPHPSEDIRLHDELRGSSLQSSRVSSGVAISHETQGDIAIFDSEQEIHFTTLLSLSSPSVLPLPPPFSSVSRRTSNAESLPSTTNEHLSQDPTISPARSHASTPNRDRARIPWPQRSLNASPVAETSETNESPPSAGRIGNFINRIRNASYRARSPLHRNASSDVPTATLTTDQSRTPGTANPQTPSRNYRVYNDALSPDTQPQTPANLPEARHQSRYHASYTAPVTRNAARIAVSSISSTHRVGSRGPDRQHALYTPVRAARRPDSPSGMRDEGFEGLYGGRENGDEEQLWVEGVRFNNAETRLWGERDARNNGGALRETPEPEDWRVGRRN</sequence>
<evidence type="ECO:0000256" key="1">
    <source>
        <dbReference type="SAM" id="MobiDB-lite"/>
    </source>
</evidence>
<feature type="region of interest" description="Disordered" evidence="1">
    <location>
        <begin position="99"/>
        <end position="185"/>
    </location>
</feature>
<feature type="compositionally biased region" description="Polar residues" evidence="1">
    <location>
        <begin position="368"/>
        <end position="385"/>
    </location>
</feature>
<dbReference type="AlphaFoldDB" id="A0A194XRV5"/>
<protein>
    <submittedName>
        <fullName evidence="2">Uncharacterized protein</fullName>
    </submittedName>
</protein>
<gene>
    <name evidence="2" type="ORF">LY89DRAFT_727811</name>
</gene>
<accession>A0A194XRV5</accession>
<keyword evidence="3" id="KW-1185">Reference proteome</keyword>
<feature type="compositionally biased region" description="Basic and acidic residues" evidence="1">
    <location>
        <begin position="572"/>
        <end position="585"/>
    </location>
</feature>
<dbReference type="InParanoid" id="A0A194XRV5"/>